<organism evidence="2 3">
    <name type="scientific">Caerostris extrusa</name>
    <name type="common">Bark spider</name>
    <name type="synonym">Caerostris bankana</name>
    <dbReference type="NCBI Taxonomy" id="172846"/>
    <lineage>
        <taxon>Eukaryota</taxon>
        <taxon>Metazoa</taxon>
        <taxon>Ecdysozoa</taxon>
        <taxon>Arthropoda</taxon>
        <taxon>Chelicerata</taxon>
        <taxon>Arachnida</taxon>
        <taxon>Araneae</taxon>
        <taxon>Araneomorphae</taxon>
        <taxon>Entelegynae</taxon>
        <taxon>Araneoidea</taxon>
        <taxon>Araneidae</taxon>
        <taxon>Caerostris</taxon>
    </lineage>
</organism>
<evidence type="ECO:0000313" key="2">
    <source>
        <dbReference type="EMBL" id="GIY51490.1"/>
    </source>
</evidence>
<proteinExistence type="predicted"/>
<sequence length="72" mass="8428">MEPKTRARGTKVRFQMMVVTSKFFKSKEILTFIRLLNGEKENLVSGKNSRRLHRRPQNQRDLFGPQCLPAPL</sequence>
<dbReference type="EMBL" id="BPLR01012118">
    <property type="protein sequence ID" value="GIY51490.1"/>
    <property type="molecule type" value="Genomic_DNA"/>
</dbReference>
<gene>
    <name evidence="2" type="ORF">CEXT_656251</name>
</gene>
<evidence type="ECO:0000256" key="1">
    <source>
        <dbReference type="SAM" id="MobiDB-lite"/>
    </source>
</evidence>
<feature type="compositionally biased region" description="Basic residues" evidence="1">
    <location>
        <begin position="48"/>
        <end position="57"/>
    </location>
</feature>
<comment type="caution">
    <text evidence="2">The sequence shown here is derived from an EMBL/GenBank/DDBJ whole genome shotgun (WGS) entry which is preliminary data.</text>
</comment>
<accession>A0AAV4U158</accession>
<dbReference type="Proteomes" id="UP001054945">
    <property type="component" value="Unassembled WGS sequence"/>
</dbReference>
<protein>
    <submittedName>
        <fullName evidence="2">Uncharacterized protein</fullName>
    </submittedName>
</protein>
<feature type="region of interest" description="Disordered" evidence="1">
    <location>
        <begin position="44"/>
        <end position="72"/>
    </location>
</feature>
<evidence type="ECO:0000313" key="3">
    <source>
        <dbReference type="Proteomes" id="UP001054945"/>
    </source>
</evidence>
<keyword evidence="3" id="KW-1185">Reference proteome</keyword>
<dbReference type="AlphaFoldDB" id="A0AAV4U158"/>
<reference evidence="2 3" key="1">
    <citation type="submission" date="2021-06" db="EMBL/GenBank/DDBJ databases">
        <title>Caerostris extrusa draft genome.</title>
        <authorList>
            <person name="Kono N."/>
            <person name="Arakawa K."/>
        </authorList>
    </citation>
    <scope>NUCLEOTIDE SEQUENCE [LARGE SCALE GENOMIC DNA]</scope>
</reference>
<name>A0AAV4U158_CAEEX</name>